<keyword evidence="2" id="KW-0238">DNA-binding</keyword>
<dbReference type="GO" id="GO:0003700">
    <property type="term" value="F:DNA-binding transcription factor activity"/>
    <property type="evidence" value="ECO:0007669"/>
    <property type="project" value="InterPro"/>
</dbReference>
<dbReference type="SMART" id="SM00347">
    <property type="entry name" value="HTH_MARR"/>
    <property type="match status" value="1"/>
</dbReference>
<gene>
    <name evidence="5" type="ORF">DW839_20350</name>
</gene>
<dbReference type="PROSITE" id="PS01117">
    <property type="entry name" value="HTH_MARR_1"/>
    <property type="match status" value="1"/>
</dbReference>
<organism evidence="5 6">
    <name type="scientific">Enterocloster bolteae</name>
    <dbReference type="NCBI Taxonomy" id="208479"/>
    <lineage>
        <taxon>Bacteria</taxon>
        <taxon>Bacillati</taxon>
        <taxon>Bacillota</taxon>
        <taxon>Clostridia</taxon>
        <taxon>Lachnospirales</taxon>
        <taxon>Lachnospiraceae</taxon>
        <taxon>Enterocloster</taxon>
    </lineage>
</organism>
<protein>
    <submittedName>
        <fullName evidence="5">MarR family transcriptional regulator</fullName>
    </submittedName>
</protein>
<proteinExistence type="predicted"/>
<name>A0A414ASD7_9FIRM</name>
<reference evidence="5 6" key="1">
    <citation type="submission" date="2018-08" db="EMBL/GenBank/DDBJ databases">
        <title>A genome reference for cultivated species of the human gut microbiota.</title>
        <authorList>
            <person name="Zou Y."/>
            <person name="Xue W."/>
            <person name="Luo G."/>
        </authorList>
    </citation>
    <scope>NUCLEOTIDE SEQUENCE [LARGE SCALE GENOMIC DNA]</scope>
    <source>
        <strain evidence="5 6">AM35-14</strain>
    </source>
</reference>
<evidence type="ECO:0000256" key="3">
    <source>
        <dbReference type="ARBA" id="ARBA00023163"/>
    </source>
</evidence>
<feature type="domain" description="HTH marR-type" evidence="4">
    <location>
        <begin position="1"/>
        <end position="136"/>
    </location>
</feature>
<dbReference type="Pfam" id="PF12802">
    <property type="entry name" value="MarR_2"/>
    <property type="match status" value="1"/>
</dbReference>
<accession>A0A414ASD7</accession>
<comment type="caution">
    <text evidence="5">The sequence shown here is derived from an EMBL/GenBank/DDBJ whole genome shotgun (WGS) entry which is preliminary data.</text>
</comment>
<dbReference type="GO" id="GO:0003677">
    <property type="term" value="F:DNA binding"/>
    <property type="evidence" value="ECO:0007669"/>
    <property type="project" value="UniProtKB-KW"/>
</dbReference>
<dbReference type="InterPro" id="IPR036388">
    <property type="entry name" value="WH-like_DNA-bd_sf"/>
</dbReference>
<dbReference type="PANTHER" id="PTHR42756">
    <property type="entry name" value="TRANSCRIPTIONAL REGULATOR, MARR"/>
    <property type="match status" value="1"/>
</dbReference>
<evidence type="ECO:0000313" key="5">
    <source>
        <dbReference type="EMBL" id="RHC54367.1"/>
    </source>
</evidence>
<dbReference type="AlphaFoldDB" id="A0A414ASD7"/>
<dbReference type="PROSITE" id="PS50995">
    <property type="entry name" value="HTH_MARR_2"/>
    <property type="match status" value="1"/>
</dbReference>
<keyword evidence="1" id="KW-0805">Transcription regulation</keyword>
<evidence type="ECO:0000259" key="4">
    <source>
        <dbReference type="PROSITE" id="PS50995"/>
    </source>
</evidence>
<evidence type="ECO:0000256" key="2">
    <source>
        <dbReference type="ARBA" id="ARBA00023125"/>
    </source>
</evidence>
<keyword evidence="3" id="KW-0804">Transcription</keyword>
<evidence type="ECO:0000313" key="6">
    <source>
        <dbReference type="Proteomes" id="UP000283975"/>
    </source>
</evidence>
<evidence type="ECO:0000256" key="1">
    <source>
        <dbReference type="ARBA" id="ARBA00023015"/>
    </source>
</evidence>
<dbReference type="PRINTS" id="PR00598">
    <property type="entry name" value="HTHMARR"/>
</dbReference>
<dbReference type="SUPFAM" id="SSF46785">
    <property type="entry name" value="Winged helix' DNA-binding domain"/>
    <property type="match status" value="1"/>
</dbReference>
<dbReference type="EMBL" id="QSHZ01000023">
    <property type="protein sequence ID" value="RHC54367.1"/>
    <property type="molecule type" value="Genomic_DNA"/>
</dbReference>
<dbReference type="PANTHER" id="PTHR42756:SF1">
    <property type="entry name" value="TRANSCRIPTIONAL REPRESSOR OF EMRAB OPERON"/>
    <property type="match status" value="1"/>
</dbReference>
<dbReference type="Gene3D" id="1.10.10.10">
    <property type="entry name" value="Winged helix-like DNA-binding domain superfamily/Winged helix DNA-binding domain"/>
    <property type="match status" value="1"/>
</dbReference>
<dbReference type="InterPro" id="IPR023187">
    <property type="entry name" value="Tscrpt_reg_MarR-type_CS"/>
</dbReference>
<dbReference type="InterPro" id="IPR036390">
    <property type="entry name" value="WH_DNA-bd_sf"/>
</dbReference>
<dbReference type="InterPro" id="IPR000835">
    <property type="entry name" value="HTH_MarR-typ"/>
</dbReference>
<sequence length="150" mass="17215">MQGGEYHTGNSHHDRKEQTRFLCIKFRACGLSFSEGIVLLVIGYSRYSNQETISSLSGIDKYQTAKVLAAMEERGYIRREINPENKREKLVCLSEKGKEAANSLKDIMDQWEKIIFAGITPQEEQVLEQIMGKIVGNVREYERNIGREKL</sequence>
<dbReference type="Proteomes" id="UP000283975">
    <property type="component" value="Unassembled WGS sequence"/>
</dbReference>